<evidence type="ECO:0000256" key="1">
    <source>
        <dbReference type="SAM" id="MobiDB-lite"/>
    </source>
</evidence>
<dbReference type="AlphaFoldDB" id="A0A0E0Q5R3"/>
<feature type="compositionally biased region" description="Basic and acidic residues" evidence="1">
    <location>
        <begin position="35"/>
        <end position="49"/>
    </location>
</feature>
<feature type="compositionally biased region" description="Gly residues" evidence="1">
    <location>
        <begin position="53"/>
        <end position="62"/>
    </location>
</feature>
<proteinExistence type="predicted"/>
<sequence>MARSEGRQTRRRGPVSRSGGTRGGREASAALGSRAEGRRKGWVRGRDCAGESGASGGSGEGSGESSWEEGRDRGSRKGRGRASEALILQEDPRSNLSP</sequence>
<protein>
    <submittedName>
        <fullName evidence="2">Uncharacterized protein</fullName>
    </submittedName>
</protein>
<name>A0A0E0Q5R3_ORYRU</name>
<dbReference type="Proteomes" id="UP000008022">
    <property type="component" value="Unassembled WGS sequence"/>
</dbReference>
<reference evidence="3" key="1">
    <citation type="submission" date="2013-06" db="EMBL/GenBank/DDBJ databases">
        <authorList>
            <person name="Zhao Q."/>
        </authorList>
    </citation>
    <scope>NUCLEOTIDE SEQUENCE</scope>
    <source>
        <strain evidence="3">cv. W1943</strain>
    </source>
</reference>
<organism evidence="2 3">
    <name type="scientific">Oryza rufipogon</name>
    <name type="common">Brownbeard rice</name>
    <name type="synonym">Asian wild rice</name>
    <dbReference type="NCBI Taxonomy" id="4529"/>
    <lineage>
        <taxon>Eukaryota</taxon>
        <taxon>Viridiplantae</taxon>
        <taxon>Streptophyta</taxon>
        <taxon>Embryophyta</taxon>
        <taxon>Tracheophyta</taxon>
        <taxon>Spermatophyta</taxon>
        <taxon>Magnoliopsida</taxon>
        <taxon>Liliopsida</taxon>
        <taxon>Poales</taxon>
        <taxon>Poaceae</taxon>
        <taxon>BOP clade</taxon>
        <taxon>Oryzoideae</taxon>
        <taxon>Oryzeae</taxon>
        <taxon>Oryzinae</taxon>
        <taxon>Oryza</taxon>
    </lineage>
</organism>
<reference evidence="2" key="2">
    <citation type="submission" date="2015-06" db="UniProtKB">
        <authorList>
            <consortium name="EnsemblPlants"/>
        </authorList>
    </citation>
    <scope>IDENTIFICATION</scope>
</reference>
<evidence type="ECO:0000313" key="2">
    <source>
        <dbReference type="EnsemblPlants" id="ORUFI07G07640.1"/>
    </source>
</evidence>
<accession>A0A0E0Q5R3</accession>
<dbReference type="HOGENOM" id="CLU_2337320_0_0_1"/>
<evidence type="ECO:0000313" key="3">
    <source>
        <dbReference type="Proteomes" id="UP000008022"/>
    </source>
</evidence>
<dbReference type="EnsemblPlants" id="ORUFI07G07640.1">
    <property type="protein sequence ID" value="ORUFI07G07640.1"/>
    <property type="gene ID" value="ORUFI07G07640"/>
</dbReference>
<feature type="region of interest" description="Disordered" evidence="1">
    <location>
        <begin position="1"/>
        <end position="98"/>
    </location>
</feature>
<keyword evidence="3" id="KW-1185">Reference proteome</keyword>
<dbReference type="OMA" id="WVWARLR"/>
<dbReference type="Gramene" id="ORUFI07G07640.1">
    <property type="protein sequence ID" value="ORUFI07G07640.1"/>
    <property type="gene ID" value="ORUFI07G07640"/>
</dbReference>